<dbReference type="PIRSF" id="PIRSF009141">
    <property type="entry name" value="UCP009141"/>
    <property type="match status" value="1"/>
</dbReference>
<feature type="transmembrane region" description="Helical" evidence="1">
    <location>
        <begin position="175"/>
        <end position="193"/>
    </location>
</feature>
<name>A0ABS1JF34_9BACL</name>
<feature type="transmembrane region" description="Helical" evidence="1">
    <location>
        <begin position="56"/>
        <end position="74"/>
    </location>
</feature>
<feature type="transmembrane region" description="Helical" evidence="1">
    <location>
        <begin position="21"/>
        <end position="44"/>
    </location>
</feature>
<keyword evidence="1" id="KW-0472">Membrane</keyword>
<dbReference type="Pfam" id="PF05675">
    <property type="entry name" value="DUF817"/>
    <property type="match status" value="1"/>
</dbReference>
<dbReference type="EMBL" id="JAEQNB010000006">
    <property type="protein sequence ID" value="MBL0388609.1"/>
    <property type="molecule type" value="Genomic_DNA"/>
</dbReference>
<evidence type="ECO:0000313" key="3">
    <source>
        <dbReference type="Proteomes" id="UP000602284"/>
    </source>
</evidence>
<gene>
    <name evidence="2" type="ORF">JJB07_18550</name>
</gene>
<keyword evidence="1" id="KW-1133">Transmembrane helix</keyword>
<feature type="transmembrane region" description="Helical" evidence="1">
    <location>
        <begin position="243"/>
        <end position="263"/>
    </location>
</feature>
<evidence type="ECO:0000256" key="1">
    <source>
        <dbReference type="SAM" id="Phobius"/>
    </source>
</evidence>
<proteinExistence type="predicted"/>
<organism evidence="2 3">
    <name type="scientific">Tumebacillus amylolyticus</name>
    <dbReference type="NCBI Taxonomy" id="2801339"/>
    <lineage>
        <taxon>Bacteria</taxon>
        <taxon>Bacillati</taxon>
        <taxon>Bacillota</taxon>
        <taxon>Bacilli</taxon>
        <taxon>Bacillales</taxon>
        <taxon>Alicyclobacillaceae</taxon>
        <taxon>Tumebacillus</taxon>
    </lineage>
</organism>
<feature type="transmembrane region" description="Helical" evidence="1">
    <location>
        <begin position="149"/>
        <end position="169"/>
    </location>
</feature>
<comment type="caution">
    <text evidence="2">The sequence shown here is derived from an EMBL/GenBank/DDBJ whole genome shotgun (WGS) entry which is preliminary data.</text>
</comment>
<keyword evidence="1" id="KW-0812">Transmembrane</keyword>
<feature type="transmembrane region" description="Helical" evidence="1">
    <location>
        <begin position="119"/>
        <end position="137"/>
    </location>
</feature>
<reference evidence="2 3" key="1">
    <citation type="submission" date="2021-01" db="EMBL/GenBank/DDBJ databases">
        <title>Tumebacillus sp. strain ITR2 16S ribosomal RNA gene Genome sequencing and assembly.</title>
        <authorList>
            <person name="Kang M."/>
        </authorList>
    </citation>
    <scope>NUCLEOTIDE SEQUENCE [LARGE SCALE GENOMIC DNA]</scope>
    <source>
        <strain evidence="2 3">ITR2</strain>
    </source>
</reference>
<feature type="transmembrane region" description="Helical" evidence="1">
    <location>
        <begin position="81"/>
        <end position="99"/>
    </location>
</feature>
<keyword evidence="3" id="KW-1185">Reference proteome</keyword>
<feature type="transmembrane region" description="Helical" evidence="1">
    <location>
        <begin position="202"/>
        <end position="223"/>
    </location>
</feature>
<dbReference type="InterPro" id="IPR008535">
    <property type="entry name" value="DUF817"/>
</dbReference>
<dbReference type="Proteomes" id="UP000602284">
    <property type="component" value="Unassembled WGS sequence"/>
</dbReference>
<protein>
    <submittedName>
        <fullName evidence="2">DUF817 domain-containing protein</fullName>
    </submittedName>
</protein>
<sequence length="269" mass="30960">MNAVPAQPKKPSRLRDGLLDLTYFTYHEAMSCLFAVCIFGLLAVSHSVHIPGLGRYDFLLLGCLVMQIIMYKTGLETRDEVKVIGVFHLLGLALELYKVHMGSWAYPEPALTKIAGVPLYSGFMYASVASYVCQAWRRLDMNLANYPKWWLALPVATAGYLNFFTHHYIGDYRWWILALVLIVFWRTQILYTVRGRVRKMPLVLGFFLVGLFVYFAENIATFYGAWQYPDQAHGWHFVHPEKISSWFMLIIVEGILVAQLKFVKQSSKE</sequence>
<accession>A0ABS1JF34</accession>
<evidence type="ECO:0000313" key="2">
    <source>
        <dbReference type="EMBL" id="MBL0388609.1"/>
    </source>
</evidence>
<dbReference type="RefSeq" id="WP_201637708.1">
    <property type="nucleotide sequence ID" value="NZ_JAEQNB010000006.1"/>
</dbReference>